<dbReference type="Proteomes" id="UP000033865">
    <property type="component" value="Unassembled WGS sequence"/>
</dbReference>
<evidence type="ECO:0000313" key="1">
    <source>
        <dbReference type="EMBL" id="KKW36793.1"/>
    </source>
</evidence>
<dbReference type="AlphaFoldDB" id="A0A0G1Y029"/>
<reference evidence="1 2" key="1">
    <citation type="journal article" date="2015" name="Nature">
        <title>rRNA introns, odd ribosomes, and small enigmatic genomes across a large radiation of phyla.</title>
        <authorList>
            <person name="Brown C.T."/>
            <person name="Hug L.A."/>
            <person name="Thomas B.C."/>
            <person name="Sharon I."/>
            <person name="Castelle C.J."/>
            <person name="Singh A."/>
            <person name="Wilkins M.J."/>
            <person name="Williams K.H."/>
            <person name="Banfield J.F."/>
        </authorList>
    </citation>
    <scope>NUCLEOTIDE SEQUENCE [LARGE SCALE GENOMIC DNA]</scope>
</reference>
<protein>
    <submittedName>
        <fullName evidence="1">Uncharacterized protein</fullName>
    </submittedName>
</protein>
<organism evidence="1 2">
    <name type="scientific">Candidatus Uhrbacteria bacterium GW2011_GWC2_53_7</name>
    <dbReference type="NCBI Taxonomy" id="1618986"/>
    <lineage>
        <taxon>Bacteria</taxon>
        <taxon>Candidatus Uhriibacteriota</taxon>
    </lineage>
</organism>
<dbReference type="InterPro" id="IPR036188">
    <property type="entry name" value="FAD/NAD-bd_sf"/>
</dbReference>
<comment type="caution">
    <text evidence="1">The sequence shown here is derived from an EMBL/GenBank/DDBJ whole genome shotgun (WGS) entry which is preliminary data.</text>
</comment>
<dbReference type="Gene3D" id="3.50.50.60">
    <property type="entry name" value="FAD/NAD(P)-binding domain"/>
    <property type="match status" value="1"/>
</dbReference>
<accession>A0A0G1Y029</accession>
<dbReference type="SUPFAM" id="SSF51905">
    <property type="entry name" value="FAD/NAD(P)-binding domain"/>
    <property type="match status" value="1"/>
</dbReference>
<dbReference type="EMBL" id="LCRN01000011">
    <property type="protein sequence ID" value="KKW36793.1"/>
    <property type="molecule type" value="Genomic_DNA"/>
</dbReference>
<gene>
    <name evidence="1" type="ORF">UY82_C0011G0001</name>
</gene>
<feature type="non-terminal residue" evidence="1">
    <location>
        <position position="46"/>
    </location>
</feature>
<sequence length="46" mass="4866">MKGQTTGAITRSHDSTRFDVAIIGCGFEGGVLGTILARHGYKVLMV</sequence>
<name>A0A0G1Y029_9BACT</name>
<proteinExistence type="predicted"/>
<evidence type="ECO:0000313" key="2">
    <source>
        <dbReference type="Proteomes" id="UP000033865"/>
    </source>
</evidence>